<dbReference type="Proteomes" id="UP001596157">
    <property type="component" value="Unassembled WGS sequence"/>
</dbReference>
<sequence>MRSLVLGGAGFIGMHLCRRLLADGHQVTVVDNFSRGRRDPELAALDVEVIDADLTRLESYAAIPAEGWDHIYQLVAVVGVRYFENEPARTLWVNTMSVMHMLDWLPQDCSAKVFFASTSEAYAGGVSAGVVPVPTPETVPLMIEDITAPRWAYGASKLLGEAAVIHICNAKRVKHVVARFHNVYGPRMGASHVIPELSLRAMRREDPFEVFGVDQYRAFCYVDDAVEGIVLAMGTEDLTGEIVHIGNDVEHTNIGDLADLVLSVAGFAPELDRKPAPPGSVAKRWPDITKLRSRTGYAPKVSLEDGVRRTFEWYRDVWRADPGTA</sequence>
<gene>
    <name evidence="2" type="ORF">ACFPM7_25315</name>
</gene>
<dbReference type="Gene3D" id="3.40.50.720">
    <property type="entry name" value="NAD(P)-binding Rossmann-like Domain"/>
    <property type="match status" value="1"/>
</dbReference>
<name>A0ABW0EW26_9PSEU</name>
<evidence type="ECO:0000313" key="3">
    <source>
        <dbReference type="Proteomes" id="UP001596157"/>
    </source>
</evidence>
<comment type="caution">
    <text evidence="2">The sequence shown here is derived from an EMBL/GenBank/DDBJ whole genome shotgun (WGS) entry which is preliminary data.</text>
</comment>
<feature type="domain" description="NAD-dependent epimerase/dehydratase" evidence="1">
    <location>
        <begin position="4"/>
        <end position="246"/>
    </location>
</feature>
<dbReference type="EMBL" id="JBHSKF010000016">
    <property type="protein sequence ID" value="MFC5290386.1"/>
    <property type="molecule type" value="Genomic_DNA"/>
</dbReference>
<proteinExistence type="predicted"/>
<dbReference type="PANTHER" id="PTHR43245:SF13">
    <property type="entry name" value="UDP-D-APIOSE_UDP-D-XYLOSE SYNTHASE 2"/>
    <property type="match status" value="1"/>
</dbReference>
<dbReference type="RefSeq" id="WP_378250275.1">
    <property type="nucleotide sequence ID" value="NZ_JBHSKF010000016.1"/>
</dbReference>
<dbReference type="Pfam" id="PF01370">
    <property type="entry name" value="Epimerase"/>
    <property type="match status" value="1"/>
</dbReference>
<evidence type="ECO:0000313" key="2">
    <source>
        <dbReference type="EMBL" id="MFC5290386.1"/>
    </source>
</evidence>
<reference evidence="3" key="1">
    <citation type="journal article" date="2019" name="Int. J. Syst. Evol. Microbiol.">
        <title>The Global Catalogue of Microorganisms (GCM) 10K type strain sequencing project: providing services to taxonomists for standard genome sequencing and annotation.</title>
        <authorList>
            <consortium name="The Broad Institute Genomics Platform"/>
            <consortium name="The Broad Institute Genome Sequencing Center for Infectious Disease"/>
            <person name="Wu L."/>
            <person name="Ma J."/>
        </authorList>
    </citation>
    <scope>NUCLEOTIDE SEQUENCE [LARGE SCALE GENOMIC DNA]</scope>
    <source>
        <strain evidence="3">CCUG 59778</strain>
    </source>
</reference>
<keyword evidence="3" id="KW-1185">Reference proteome</keyword>
<dbReference type="InterPro" id="IPR036291">
    <property type="entry name" value="NAD(P)-bd_dom_sf"/>
</dbReference>
<dbReference type="InterPro" id="IPR050177">
    <property type="entry name" value="Lipid_A_modif_metabolic_enz"/>
</dbReference>
<dbReference type="PANTHER" id="PTHR43245">
    <property type="entry name" value="BIFUNCTIONAL POLYMYXIN RESISTANCE PROTEIN ARNA"/>
    <property type="match status" value="1"/>
</dbReference>
<organism evidence="2 3">
    <name type="scientific">Actinokineospora guangxiensis</name>
    <dbReference type="NCBI Taxonomy" id="1490288"/>
    <lineage>
        <taxon>Bacteria</taxon>
        <taxon>Bacillati</taxon>
        <taxon>Actinomycetota</taxon>
        <taxon>Actinomycetes</taxon>
        <taxon>Pseudonocardiales</taxon>
        <taxon>Pseudonocardiaceae</taxon>
        <taxon>Actinokineospora</taxon>
    </lineage>
</organism>
<protein>
    <submittedName>
        <fullName evidence="2">NAD-dependent epimerase/dehydratase family protein</fullName>
    </submittedName>
</protein>
<evidence type="ECO:0000259" key="1">
    <source>
        <dbReference type="Pfam" id="PF01370"/>
    </source>
</evidence>
<dbReference type="InterPro" id="IPR001509">
    <property type="entry name" value="Epimerase_deHydtase"/>
</dbReference>
<accession>A0ABW0EW26</accession>
<dbReference type="SUPFAM" id="SSF51735">
    <property type="entry name" value="NAD(P)-binding Rossmann-fold domains"/>
    <property type="match status" value="1"/>
</dbReference>